<dbReference type="Proteomes" id="UP000254224">
    <property type="component" value="Unassembled WGS sequence"/>
</dbReference>
<dbReference type="PANTHER" id="PTHR30336">
    <property type="entry name" value="INNER MEMBRANE PROTEIN, PROBABLE PERMEASE"/>
    <property type="match status" value="1"/>
</dbReference>
<dbReference type="GO" id="GO:0000270">
    <property type="term" value="P:peptidoglycan metabolic process"/>
    <property type="evidence" value="ECO:0007669"/>
    <property type="project" value="TreeGrafter"/>
</dbReference>
<accession>A0A0D1JS16</accession>
<dbReference type="CDD" id="cd06259">
    <property type="entry name" value="YdcF-like"/>
    <property type="match status" value="1"/>
</dbReference>
<gene>
    <name evidence="4" type="ORF">CV021_12075</name>
    <name evidence="5" type="ORF">NCTC7972_02352</name>
    <name evidence="3" type="ORF">QU38_07430</name>
</gene>
<evidence type="ECO:0000313" key="7">
    <source>
        <dbReference type="Proteomes" id="UP000238775"/>
    </source>
</evidence>
<dbReference type="GO" id="GO:0005886">
    <property type="term" value="C:plasma membrane"/>
    <property type="evidence" value="ECO:0007669"/>
    <property type="project" value="TreeGrafter"/>
</dbReference>
<reference evidence="3 6" key="1">
    <citation type="submission" date="2015-01" db="EMBL/GenBank/DDBJ databases">
        <title>Characterization of Swiss Staphylococcus aureus strains involved in food poisoning.</title>
        <authorList>
            <person name="Crovadore J."/>
            <person name="Chablais R."/>
            <person name="Tonacini J."/>
            <person name="Schnyder B."/>
            <person name="Lefort F."/>
        </authorList>
    </citation>
    <scope>NUCLEOTIDE SEQUENCE [LARGE SCALE GENOMIC DNA]</scope>
    <source>
        <strain evidence="3 6">SA-120</strain>
    </source>
</reference>
<dbReference type="Gene3D" id="3.40.50.620">
    <property type="entry name" value="HUPs"/>
    <property type="match status" value="1"/>
</dbReference>
<feature type="domain" description="DUF218" evidence="2">
    <location>
        <begin position="148"/>
        <end position="271"/>
    </location>
</feature>
<dbReference type="EMBL" id="JXIG01000626">
    <property type="protein sequence ID" value="KIT96881.1"/>
    <property type="molecule type" value="Genomic_DNA"/>
</dbReference>
<dbReference type="EMBL" id="PGWZ01000420">
    <property type="protein sequence ID" value="PPJ72753.1"/>
    <property type="molecule type" value="Genomic_DNA"/>
</dbReference>
<feature type="transmembrane region" description="Helical" evidence="1">
    <location>
        <begin position="52"/>
        <end position="71"/>
    </location>
</feature>
<dbReference type="Pfam" id="PF02698">
    <property type="entry name" value="DUF218"/>
    <property type="match status" value="1"/>
</dbReference>
<feature type="transmembrane region" description="Helical" evidence="1">
    <location>
        <begin position="92"/>
        <end position="109"/>
    </location>
</feature>
<feature type="transmembrane region" description="Helical" evidence="1">
    <location>
        <begin position="300"/>
        <end position="320"/>
    </location>
</feature>
<dbReference type="InterPro" id="IPR014729">
    <property type="entry name" value="Rossmann-like_a/b/a_fold"/>
</dbReference>
<dbReference type="InterPro" id="IPR051599">
    <property type="entry name" value="Cell_Envelope_Assoc"/>
</dbReference>
<keyword evidence="1" id="KW-0812">Transmembrane</keyword>
<feature type="transmembrane region" description="Helical" evidence="1">
    <location>
        <begin position="115"/>
        <end position="134"/>
    </location>
</feature>
<organism evidence="4 7">
    <name type="scientific">Staphylococcus aureus</name>
    <dbReference type="NCBI Taxonomy" id="1280"/>
    <lineage>
        <taxon>Bacteria</taxon>
        <taxon>Bacillati</taxon>
        <taxon>Bacillota</taxon>
        <taxon>Bacilli</taxon>
        <taxon>Bacillales</taxon>
        <taxon>Staphylococcaceae</taxon>
        <taxon>Staphylococcus</taxon>
    </lineage>
</organism>
<evidence type="ECO:0000313" key="3">
    <source>
        <dbReference type="EMBL" id="KIT96881.1"/>
    </source>
</evidence>
<reference evidence="5 8" key="3">
    <citation type="submission" date="2018-06" db="EMBL/GenBank/DDBJ databases">
        <authorList>
            <consortium name="Pathogen Informatics"/>
            <person name="Doyle S."/>
        </authorList>
    </citation>
    <scope>NUCLEOTIDE SEQUENCE [LARGE SCALE GENOMIC DNA]</scope>
    <source>
        <strain evidence="5 8">NCTC7972</strain>
    </source>
</reference>
<keyword evidence="1" id="KW-1133">Transmembrane helix</keyword>
<dbReference type="AlphaFoldDB" id="A0A0D1JS16"/>
<dbReference type="Proteomes" id="UP000032274">
    <property type="component" value="Unassembled WGS sequence"/>
</dbReference>
<evidence type="ECO:0000259" key="2">
    <source>
        <dbReference type="Pfam" id="PF02698"/>
    </source>
</evidence>
<dbReference type="Proteomes" id="UP000238775">
    <property type="component" value="Unassembled WGS sequence"/>
</dbReference>
<dbReference type="RefSeq" id="WP_001798773.1">
    <property type="nucleotide sequence ID" value="NZ_BAABRD010000005.1"/>
</dbReference>
<dbReference type="PANTHER" id="PTHR30336:SF18">
    <property type="entry name" value="MEMBRANE PROTEIN"/>
    <property type="match status" value="1"/>
</dbReference>
<evidence type="ECO:0000256" key="1">
    <source>
        <dbReference type="SAM" id="Phobius"/>
    </source>
</evidence>
<dbReference type="InterPro" id="IPR003848">
    <property type="entry name" value="DUF218"/>
</dbReference>
<evidence type="ECO:0000313" key="4">
    <source>
        <dbReference type="EMBL" id="PPJ72753.1"/>
    </source>
</evidence>
<comment type="caution">
    <text evidence="4">The sequence shown here is derived from an EMBL/GenBank/DDBJ whole genome shotgun (WGS) entry which is preliminary data.</text>
</comment>
<reference evidence="4 7" key="2">
    <citation type="submission" date="2017-11" db="EMBL/GenBank/DDBJ databases">
        <authorList>
            <person name="Founou R.C."/>
            <person name="Founou L."/>
            <person name="Allam M."/>
            <person name="Ismail A."/>
            <person name="Essack S.Y."/>
        </authorList>
    </citation>
    <scope>NUCLEOTIDE SEQUENCE [LARGE SCALE GENOMIC DNA]</scope>
    <source>
        <strain evidence="4 7">G703N2B1</strain>
    </source>
</reference>
<dbReference type="EMBL" id="UHAI01000002">
    <property type="protein sequence ID" value="SUK18826.1"/>
    <property type="molecule type" value="Genomic_DNA"/>
</dbReference>
<feature type="transmembrane region" description="Helical" evidence="1">
    <location>
        <begin position="30"/>
        <end position="46"/>
    </location>
</feature>
<name>A0A0D1JS16_STAAU</name>
<proteinExistence type="predicted"/>
<sequence>MLLNLLLIFILIVICPLIFNYTLTLNLTCYILVVISIFLSLIYSIMTYTFPWSMFVTFIIISIIMLFKHRYLFSHTSSRLFIKKLLSFSYKFVLYTSALLFISTIQSPIVKGLSMWLAILCLSLLLTFICYLVWTVSYRHRSYNKEVDIIIVLGAGIFTEFVTPMLAARLDRALDIYQQQASATKIIVSGGQGPDEPIPEALAMQRYLIAHGVDKTDILMESHSINTYTNFLYSKQIINNLYHEAVKIVCVTSQFHVLRALRLAQKLGLSIDGVGSHTPYHFFLHVLIKDYLGVMYQYRLLLTLYCSSSWFICLYAAFIYNS</sequence>
<keyword evidence="1" id="KW-0472">Membrane</keyword>
<feature type="transmembrane region" description="Helical" evidence="1">
    <location>
        <begin position="6"/>
        <end position="23"/>
    </location>
</feature>
<dbReference type="GO" id="GO:0043164">
    <property type="term" value="P:Gram-negative-bacterium-type cell wall biogenesis"/>
    <property type="evidence" value="ECO:0007669"/>
    <property type="project" value="TreeGrafter"/>
</dbReference>
<evidence type="ECO:0000313" key="6">
    <source>
        <dbReference type="Proteomes" id="UP000032274"/>
    </source>
</evidence>
<protein>
    <submittedName>
        <fullName evidence="3 5">Membrane protein</fullName>
    </submittedName>
    <submittedName>
        <fullName evidence="4">YdcF family protein</fullName>
    </submittedName>
</protein>
<evidence type="ECO:0000313" key="5">
    <source>
        <dbReference type="EMBL" id="SUK18826.1"/>
    </source>
</evidence>
<evidence type="ECO:0000313" key="8">
    <source>
        <dbReference type="Proteomes" id="UP000254224"/>
    </source>
</evidence>
<accession>A0A6B5HAY0</accession>